<accession>A0A8J2NYL9</accession>
<organism evidence="1 3">
    <name type="scientific">Allacma fusca</name>
    <dbReference type="NCBI Taxonomy" id="39272"/>
    <lineage>
        <taxon>Eukaryota</taxon>
        <taxon>Metazoa</taxon>
        <taxon>Ecdysozoa</taxon>
        <taxon>Arthropoda</taxon>
        <taxon>Hexapoda</taxon>
        <taxon>Collembola</taxon>
        <taxon>Symphypleona</taxon>
        <taxon>Sminthuridae</taxon>
        <taxon>Allacma</taxon>
    </lineage>
</organism>
<dbReference type="EMBL" id="CAJVCH010122433">
    <property type="protein sequence ID" value="CAG7725465.1"/>
    <property type="molecule type" value="Genomic_DNA"/>
</dbReference>
<sequence length="24" mass="2602">LGGNAAPSCSSCRQQITLRLVQWL</sequence>
<dbReference type="Proteomes" id="UP000708208">
    <property type="component" value="Unassembled WGS sequence"/>
</dbReference>
<name>A0A8J2NYL9_9HEXA</name>
<protein>
    <submittedName>
        <fullName evidence="1">Uncharacterized protein</fullName>
    </submittedName>
</protein>
<reference evidence="1" key="1">
    <citation type="submission" date="2021-06" db="EMBL/GenBank/DDBJ databases">
        <authorList>
            <person name="Hodson N. C."/>
            <person name="Mongue J. A."/>
            <person name="Jaron S. K."/>
        </authorList>
    </citation>
    <scope>NUCLEOTIDE SEQUENCE</scope>
</reference>
<gene>
    <name evidence="1" type="ORF">AFUS01_LOCUS14293</name>
    <name evidence="2" type="ORF">AFUS01_LOCUS14421</name>
</gene>
<keyword evidence="3" id="KW-1185">Reference proteome</keyword>
<evidence type="ECO:0000313" key="1">
    <source>
        <dbReference type="EMBL" id="CAG7725329.1"/>
    </source>
</evidence>
<evidence type="ECO:0000313" key="3">
    <source>
        <dbReference type="Proteomes" id="UP000708208"/>
    </source>
</evidence>
<proteinExistence type="predicted"/>
<feature type="non-terminal residue" evidence="1">
    <location>
        <position position="1"/>
    </location>
</feature>
<dbReference type="EMBL" id="CAJVCH010120543">
    <property type="protein sequence ID" value="CAG7725329.1"/>
    <property type="molecule type" value="Genomic_DNA"/>
</dbReference>
<evidence type="ECO:0000313" key="2">
    <source>
        <dbReference type="EMBL" id="CAG7725465.1"/>
    </source>
</evidence>
<dbReference type="AlphaFoldDB" id="A0A8J2NYL9"/>
<comment type="caution">
    <text evidence="1">The sequence shown here is derived from an EMBL/GenBank/DDBJ whole genome shotgun (WGS) entry which is preliminary data.</text>
</comment>